<dbReference type="Gene3D" id="3.30.200.20">
    <property type="entry name" value="Phosphorylase Kinase, domain 1"/>
    <property type="match status" value="1"/>
</dbReference>
<dbReference type="InterPro" id="IPR011009">
    <property type="entry name" value="Kinase-like_dom_sf"/>
</dbReference>
<evidence type="ECO:0000259" key="1">
    <source>
        <dbReference type="Pfam" id="PF01636"/>
    </source>
</evidence>
<dbReference type="SUPFAM" id="SSF56112">
    <property type="entry name" value="Protein kinase-like (PK-like)"/>
    <property type="match status" value="1"/>
</dbReference>
<dbReference type="Proteomes" id="UP001055200">
    <property type="component" value="Chromosome"/>
</dbReference>
<reference evidence="2" key="1">
    <citation type="submission" date="2022-08" db="EMBL/GenBank/DDBJ databases">
        <title>Complete genome sequence of 14 non-tuberculosis mycobacteria type-strains.</title>
        <authorList>
            <person name="Igarashi Y."/>
            <person name="Osugi A."/>
            <person name="Mitarai S."/>
        </authorList>
    </citation>
    <scope>NUCLEOTIDE SEQUENCE</scope>
    <source>
        <strain evidence="2">DSM 45575</strain>
    </source>
</reference>
<gene>
    <name evidence="2" type="ORF">MIU77_09825</name>
</gene>
<proteinExistence type="predicted"/>
<dbReference type="PANTHER" id="PTHR21310">
    <property type="entry name" value="AMINOGLYCOSIDE PHOSPHOTRANSFERASE-RELATED-RELATED"/>
    <property type="match status" value="1"/>
</dbReference>
<organism evidence="2 3">
    <name type="scientific">Mycolicibacillus parakoreensis</name>
    <dbReference type="NCBI Taxonomy" id="1069221"/>
    <lineage>
        <taxon>Bacteria</taxon>
        <taxon>Bacillati</taxon>
        <taxon>Actinomycetota</taxon>
        <taxon>Actinomycetes</taxon>
        <taxon>Mycobacteriales</taxon>
        <taxon>Mycobacteriaceae</taxon>
        <taxon>Mycolicibacillus</taxon>
    </lineage>
</organism>
<evidence type="ECO:0000313" key="2">
    <source>
        <dbReference type="EMBL" id="ULN51242.1"/>
    </source>
</evidence>
<dbReference type="PANTHER" id="PTHR21310:SF40">
    <property type="entry name" value="AMINOGLYCOSIDE PHOSPHOTRANSFERASE DOMAIN-CONTAINING PROTEIN-RELATED"/>
    <property type="match status" value="1"/>
</dbReference>
<evidence type="ECO:0000313" key="3">
    <source>
        <dbReference type="Proteomes" id="UP001055200"/>
    </source>
</evidence>
<protein>
    <submittedName>
        <fullName evidence="2">Phosphotransferase family protein</fullName>
    </submittedName>
</protein>
<name>A0ABY3TVN1_9MYCO</name>
<keyword evidence="3" id="KW-1185">Reference proteome</keyword>
<dbReference type="InterPro" id="IPR041726">
    <property type="entry name" value="ACAD10_11_N"/>
</dbReference>
<dbReference type="InterPro" id="IPR002575">
    <property type="entry name" value="Aminoglycoside_PTrfase"/>
</dbReference>
<dbReference type="CDD" id="cd05154">
    <property type="entry name" value="ACAD10_11_N-like"/>
    <property type="match status" value="1"/>
</dbReference>
<dbReference type="InterPro" id="IPR051678">
    <property type="entry name" value="AGP_Transferase"/>
</dbReference>
<dbReference type="RefSeq" id="WP_240169525.1">
    <property type="nucleotide sequence ID" value="NZ_CP092365.1"/>
</dbReference>
<feature type="domain" description="Aminoglycoside phosphotransferase" evidence="1">
    <location>
        <begin position="33"/>
        <end position="264"/>
    </location>
</feature>
<dbReference type="Gene3D" id="3.90.1200.10">
    <property type="match status" value="1"/>
</dbReference>
<dbReference type="EMBL" id="CP092365">
    <property type="protein sequence ID" value="ULN51242.1"/>
    <property type="molecule type" value="Genomic_DNA"/>
</dbReference>
<sequence length="338" mass="36661">MSAARHPAGIEVAAVTAWFAAQIPGVRPPLDFELVLGGRSNLTHIVTDTTGRRWVLRRPPTGAVLPSAHNVLREQTVLTALAGTDVPVPAVAGFCADPAVTGADFYVMDFVDGVILNTDDDVAAIAPRHRETLCRSVVDTLVAIHRVDCETGPLAALRRPGGYIDRQLRRWIRQLDAVASPNDLLRQVARRLADDIPPERTVGLVHGDYRPGNLILGPDGAVRAVLDWELCAVGDVLTDLGWLVAWWSAAQPVGWAPAPAAGFLPVGQLVAHYRERTGCAVDDLDYYHAFALWRLGCIADGVYQRYRDGAMGVAGVHLQEMAERPGLLAEMSRELLTR</sequence>
<accession>A0ABY3TVN1</accession>
<dbReference type="Pfam" id="PF01636">
    <property type="entry name" value="APH"/>
    <property type="match status" value="1"/>
</dbReference>